<dbReference type="InterPro" id="IPR050855">
    <property type="entry name" value="NDM-1-like"/>
</dbReference>
<accession>A0ABU2G3R0</accession>
<gene>
    <name evidence="2" type="ORF">NDI79_14785</name>
</gene>
<dbReference type="PANTHER" id="PTHR42951:SF17">
    <property type="entry name" value="METALLO-BETA-LACTAMASE DOMAIN-CONTAINING PROTEIN"/>
    <property type="match status" value="1"/>
</dbReference>
<evidence type="ECO:0000313" key="3">
    <source>
        <dbReference type="Proteomes" id="UP001254813"/>
    </source>
</evidence>
<dbReference type="InterPro" id="IPR036866">
    <property type="entry name" value="RibonucZ/Hydroxyglut_hydro"/>
</dbReference>
<name>A0ABU2G3R0_9EURY</name>
<dbReference type="Pfam" id="PF00753">
    <property type="entry name" value="Lactamase_B"/>
    <property type="match status" value="1"/>
</dbReference>
<reference evidence="2 3" key="1">
    <citation type="submission" date="2022-06" db="EMBL/GenBank/DDBJ databases">
        <title>Halogeometricum sp. a new haloarchaeum isolate from saline soil.</title>
        <authorList>
            <person name="Strakova D."/>
            <person name="Galisteo C."/>
            <person name="Sanchez-Porro C."/>
            <person name="Ventosa A."/>
        </authorList>
    </citation>
    <scope>NUCLEOTIDE SEQUENCE [LARGE SCALE GENOMIC DNA]</scope>
    <source>
        <strain evidence="3">S3BR25-2</strain>
    </source>
</reference>
<protein>
    <submittedName>
        <fullName evidence="2">MBL fold metallo-hydrolase</fullName>
    </submittedName>
</protein>
<dbReference type="Proteomes" id="UP001254813">
    <property type="component" value="Unassembled WGS sequence"/>
</dbReference>
<evidence type="ECO:0000313" key="2">
    <source>
        <dbReference type="EMBL" id="MDS0295435.1"/>
    </source>
</evidence>
<comment type="caution">
    <text evidence="2">The sequence shown here is derived from an EMBL/GenBank/DDBJ whole genome shotgun (WGS) entry which is preliminary data.</text>
</comment>
<dbReference type="InterPro" id="IPR001279">
    <property type="entry name" value="Metallo-B-lactamas"/>
</dbReference>
<dbReference type="EMBL" id="JAMQOQ010000004">
    <property type="protein sequence ID" value="MDS0295435.1"/>
    <property type="molecule type" value="Genomic_DNA"/>
</dbReference>
<dbReference type="RefSeq" id="WP_310929344.1">
    <property type="nucleotide sequence ID" value="NZ_JAMQOQ010000004.1"/>
</dbReference>
<keyword evidence="3" id="KW-1185">Reference proteome</keyword>
<dbReference type="SUPFAM" id="SSF56281">
    <property type="entry name" value="Metallo-hydrolase/oxidoreductase"/>
    <property type="match status" value="1"/>
</dbReference>
<evidence type="ECO:0000259" key="1">
    <source>
        <dbReference type="SMART" id="SM00849"/>
    </source>
</evidence>
<organism evidence="2 3">
    <name type="scientific">Halogeometricum luteum</name>
    <dbReference type="NCBI Taxonomy" id="2950537"/>
    <lineage>
        <taxon>Archaea</taxon>
        <taxon>Methanobacteriati</taxon>
        <taxon>Methanobacteriota</taxon>
        <taxon>Stenosarchaea group</taxon>
        <taxon>Halobacteria</taxon>
        <taxon>Halobacteriales</taxon>
        <taxon>Haloferacaceae</taxon>
        <taxon>Halogeometricum</taxon>
    </lineage>
</organism>
<dbReference type="SMART" id="SM00849">
    <property type="entry name" value="Lactamase_B"/>
    <property type="match status" value="1"/>
</dbReference>
<proteinExistence type="predicted"/>
<dbReference type="Gene3D" id="3.60.15.10">
    <property type="entry name" value="Ribonuclease Z/Hydroxyacylglutathione hydrolase-like"/>
    <property type="match status" value="1"/>
</dbReference>
<dbReference type="PANTHER" id="PTHR42951">
    <property type="entry name" value="METALLO-BETA-LACTAMASE DOMAIN-CONTAINING"/>
    <property type="match status" value="1"/>
</dbReference>
<feature type="domain" description="Metallo-beta-lactamase" evidence="1">
    <location>
        <begin position="20"/>
        <end position="185"/>
    </location>
</feature>
<sequence>MITEVADDVYDLTVAERNGGRYRVFFFDWETPTLVDAGFEDTTDVVADRIEEVGTEPERLVLTHGDPDHAGGFASLAERYDAETWVPQQTRCETFRPDERYGEGAEIGPFTAVHVPGHTSDHHALVDESRSLAVLGDAVFGSDVRGIPAGHFVLPPAVFTEDLASAEENLERLAEYEFDVGLLFHGSSVTEDASGKLTSFVDFAGKP</sequence>